<evidence type="ECO:0000256" key="7">
    <source>
        <dbReference type="PROSITE-ProRule" id="PRU00221"/>
    </source>
</evidence>
<dbReference type="PRINTS" id="PR00320">
    <property type="entry name" value="GPROTEINBRPT"/>
</dbReference>
<dbReference type="PROSITE" id="PS50294">
    <property type="entry name" value="WD_REPEATS_REGION"/>
    <property type="match status" value="6"/>
</dbReference>
<protein>
    <submittedName>
        <fullName evidence="9">Uncharacterized protein</fullName>
    </submittedName>
</protein>
<dbReference type="FunFam" id="2.130.10.10:FF:000218">
    <property type="entry name" value="WD40 repeat-containing protein HOS15"/>
    <property type="match status" value="1"/>
</dbReference>
<dbReference type="InterPro" id="IPR020472">
    <property type="entry name" value="WD40_PAC1"/>
</dbReference>
<feature type="compositionally biased region" description="Low complexity" evidence="8">
    <location>
        <begin position="342"/>
        <end position="359"/>
    </location>
</feature>
<keyword evidence="5" id="KW-0804">Transcription</keyword>
<evidence type="ECO:0000256" key="5">
    <source>
        <dbReference type="ARBA" id="ARBA00023163"/>
    </source>
</evidence>
<dbReference type="Gene3D" id="1.20.960.30">
    <property type="match status" value="1"/>
</dbReference>
<dbReference type="SMART" id="SM00667">
    <property type="entry name" value="LisH"/>
    <property type="match status" value="1"/>
</dbReference>
<dbReference type="Pfam" id="PF00400">
    <property type="entry name" value="WD40"/>
    <property type="match status" value="6"/>
</dbReference>
<feature type="compositionally biased region" description="Gly residues" evidence="8">
    <location>
        <begin position="116"/>
        <end position="140"/>
    </location>
</feature>
<dbReference type="Proteomes" id="UP001530293">
    <property type="component" value="Unassembled WGS sequence"/>
</dbReference>
<keyword evidence="10" id="KW-1185">Reference proteome</keyword>
<evidence type="ECO:0000256" key="3">
    <source>
        <dbReference type="ARBA" id="ARBA00022737"/>
    </source>
</evidence>
<dbReference type="CDD" id="cd00200">
    <property type="entry name" value="WD40"/>
    <property type="match status" value="1"/>
</dbReference>
<keyword evidence="6" id="KW-0539">Nucleus</keyword>
<dbReference type="InterPro" id="IPR001680">
    <property type="entry name" value="WD40_rpt"/>
</dbReference>
<dbReference type="InterPro" id="IPR015943">
    <property type="entry name" value="WD40/YVTN_repeat-like_dom_sf"/>
</dbReference>
<feature type="region of interest" description="Disordered" evidence="8">
    <location>
        <begin position="622"/>
        <end position="651"/>
    </location>
</feature>
<dbReference type="Pfam" id="PF08513">
    <property type="entry name" value="LisH"/>
    <property type="match status" value="1"/>
</dbReference>
<feature type="compositionally biased region" description="Polar residues" evidence="8">
    <location>
        <begin position="1"/>
        <end position="11"/>
    </location>
</feature>
<dbReference type="SUPFAM" id="SSF50978">
    <property type="entry name" value="WD40 repeat-like"/>
    <property type="match status" value="1"/>
</dbReference>
<keyword evidence="2 7" id="KW-0853">WD repeat</keyword>
<keyword evidence="4" id="KW-0805">Transcription regulation</keyword>
<dbReference type="PROSITE" id="PS00678">
    <property type="entry name" value="WD_REPEATS_1"/>
    <property type="match status" value="3"/>
</dbReference>
<feature type="region of interest" description="Disordered" evidence="8">
    <location>
        <begin position="464"/>
        <end position="591"/>
    </location>
</feature>
<dbReference type="EMBL" id="JALLBG020000130">
    <property type="protein sequence ID" value="KAL3762953.1"/>
    <property type="molecule type" value="Genomic_DNA"/>
</dbReference>
<keyword evidence="3" id="KW-0677">Repeat</keyword>
<dbReference type="InterPro" id="IPR006594">
    <property type="entry name" value="LisH"/>
</dbReference>
<feature type="compositionally biased region" description="Gly residues" evidence="8">
    <location>
        <begin position="178"/>
        <end position="187"/>
    </location>
</feature>
<feature type="compositionally biased region" description="Low complexity" evidence="8">
    <location>
        <begin position="552"/>
        <end position="573"/>
    </location>
</feature>
<dbReference type="FunFam" id="1.20.960.30:FF:000001">
    <property type="entry name" value="F-box-like/WD repeat-containing protein TBL1XR1"/>
    <property type="match status" value="1"/>
</dbReference>
<dbReference type="AlphaFoldDB" id="A0ABD3MJB5"/>
<reference evidence="9 10" key="1">
    <citation type="submission" date="2024-10" db="EMBL/GenBank/DDBJ databases">
        <title>Updated reference genomes for cyclostephanoid diatoms.</title>
        <authorList>
            <person name="Roberts W.R."/>
            <person name="Alverson A.J."/>
        </authorList>
    </citation>
    <scope>NUCLEOTIDE SEQUENCE [LARGE SCALE GENOMIC DNA]</scope>
    <source>
        <strain evidence="9 10">AJA232-27</strain>
    </source>
</reference>
<feature type="compositionally biased region" description="Basic residues" evidence="8">
    <location>
        <begin position="491"/>
        <end position="500"/>
    </location>
</feature>
<dbReference type="Gene3D" id="2.130.10.10">
    <property type="entry name" value="YVTN repeat-like/Quinoprotein amine dehydrogenase"/>
    <property type="match status" value="1"/>
</dbReference>
<dbReference type="GO" id="GO:0005634">
    <property type="term" value="C:nucleus"/>
    <property type="evidence" value="ECO:0007669"/>
    <property type="project" value="UniProtKB-SubCell"/>
</dbReference>
<feature type="repeat" description="WD" evidence="7">
    <location>
        <begin position="845"/>
        <end position="876"/>
    </location>
</feature>
<dbReference type="PANTHER" id="PTHR22846:SF2">
    <property type="entry name" value="F-BOX-LIKE_WD REPEAT-CONTAINING PROTEIN EBI"/>
    <property type="match status" value="1"/>
</dbReference>
<evidence type="ECO:0000256" key="4">
    <source>
        <dbReference type="ARBA" id="ARBA00023015"/>
    </source>
</evidence>
<feature type="compositionally biased region" description="Polar residues" evidence="8">
    <location>
        <begin position="526"/>
        <end position="536"/>
    </location>
</feature>
<evidence type="ECO:0000256" key="2">
    <source>
        <dbReference type="ARBA" id="ARBA00022574"/>
    </source>
</evidence>
<feature type="repeat" description="WD" evidence="7">
    <location>
        <begin position="886"/>
        <end position="919"/>
    </location>
</feature>
<dbReference type="InterPro" id="IPR036322">
    <property type="entry name" value="WD40_repeat_dom_sf"/>
</dbReference>
<feature type="repeat" description="WD" evidence="7">
    <location>
        <begin position="1015"/>
        <end position="1065"/>
    </location>
</feature>
<dbReference type="PROSITE" id="PS50896">
    <property type="entry name" value="LISH"/>
    <property type="match status" value="1"/>
</dbReference>
<dbReference type="PANTHER" id="PTHR22846">
    <property type="entry name" value="WD40 REPEAT PROTEIN"/>
    <property type="match status" value="1"/>
</dbReference>
<feature type="region of interest" description="Disordered" evidence="8">
    <location>
        <begin position="1"/>
        <end position="21"/>
    </location>
</feature>
<feature type="compositionally biased region" description="Low complexity" evidence="8">
    <location>
        <begin position="155"/>
        <end position="177"/>
    </location>
</feature>
<dbReference type="InterPro" id="IPR045183">
    <property type="entry name" value="Ebi-like"/>
</dbReference>
<evidence type="ECO:0000313" key="10">
    <source>
        <dbReference type="Proteomes" id="UP001530293"/>
    </source>
</evidence>
<comment type="caution">
    <text evidence="9">The sequence shown here is derived from an EMBL/GenBank/DDBJ whole genome shotgun (WGS) entry which is preliminary data.</text>
</comment>
<comment type="subcellular location">
    <subcellularLocation>
        <location evidence="1">Nucleus</location>
    </subcellularLocation>
</comment>
<evidence type="ECO:0000256" key="1">
    <source>
        <dbReference type="ARBA" id="ARBA00004123"/>
    </source>
</evidence>
<dbReference type="SMART" id="SM00320">
    <property type="entry name" value="WD40"/>
    <property type="match status" value="8"/>
</dbReference>
<feature type="region of interest" description="Disordered" evidence="8">
    <location>
        <begin position="336"/>
        <end position="375"/>
    </location>
</feature>
<organism evidence="9 10">
    <name type="scientific">Discostella pseudostelligera</name>
    <dbReference type="NCBI Taxonomy" id="259834"/>
    <lineage>
        <taxon>Eukaryota</taxon>
        <taxon>Sar</taxon>
        <taxon>Stramenopiles</taxon>
        <taxon>Ochrophyta</taxon>
        <taxon>Bacillariophyta</taxon>
        <taxon>Coscinodiscophyceae</taxon>
        <taxon>Thalassiosirophycidae</taxon>
        <taxon>Stephanodiscales</taxon>
        <taxon>Stephanodiscaceae</taxon>
        <taxon>Discostella</taxon>
    </lineage>
</organism>
<feature type="compositionally biased region" description="Acidic residues" evidence="8">
    <location>
        <begin position="202"/>
        <end position="216"/>
    </location>
</feature>
<evidence type="ECO:0000256" key="6">
    <source>
        <dbReference type="ARBA" id="ARBA00023242"/>
    </source>
</evidence>
<evidence type="ECO:0000256" key="8">
    <source>
        <dbReference type="SAM" id="MobiDB-lite"/>
    </source>
</evidence>
<feature type="repeat" description="WD" evidence="7">
    <location>
        <begin position="789"/>
        <end position="824"/>
    </location>
</feature>
<feature type="compositionally biased region" description="Polar residues" evidence="8">
    <location>
        <begin position="622"/>
        <end position="632"/>
    </location>
</feature>
<feature type="region of interest" description="Disordered" evidence="8">
    <location>
        <begin position="695"/>
        <end position="716"/>
    </location>
</feature>
<evidence type="ECO:0000313" key="9">
    <source>
        <dbReference type="EMBL" id="KAL3762953.1"/>
    </source>
</evidence>
<feature type="compositionally biased region" description="Polar residues" evidence="8">
    <location>
        <begin position="706"/>
        <end position="716"/>
    </location>
</feature>
<gene>
    <name evidence="9" type="ORF">ACHAWU_001100</name>
</gene>
<proteinExistence type="predicted"/>
<dbReference type="InterPro" id="IPR019775">
    <property type="entry name" value="WD40_repeat_CS"/>
</dbReference>
<feature type="repeat" description="WD" evidence="7">
    <location>
        <begin position="971"/>
        <end position="1012"/>
    </location>
</feature>
<name>A0ABD3MJB5_9STRA</name>
<dbReference type="PROSITE" id="PS50082">
    <property type="entry name" value="WD_REPEATS_2"/>
    <property type="match status" value="6"/>
</dbReference>
<feature type="region of interest" description="Disordered" evidence="8">
    <location>
        <begin position="50"/>
        <end position="256"/>
    </location>
</feature>
<feature type="compositionally biased region" description="Low complexity" evidence="8">
    <location>
        <begin position="58"/>
        <end position="91"/>
    </location>
</feature>
<feature type="compositionally biased region" description="Low complexity" evidence="8">
    <location>
        <begin position="695"/>
        <end position="705"/>
    </location>
</feature>
<sequence>MHRYTVMSTSDGEIIDQPEAAGQIPTPAVAVAAAEAEAADTDMLDVAAAVTADQETNAPSGAGEAAAVASAPPSRRSTDASSNTNGSSSSNGGNGNGGGRGGGTARDDSEAQSNSTGGGLGNGAAGAVTIGGGGGSGSGKQRGRPPKSSTKNNGQSSSSQQQQQQPLPTNGASTTTSGGVGGGGGGPSEDVSMASPNIDESGRDDDDDNIIDEEDETTKRSSSHGSHNNIIFRPKKQQQQQSQPHPPPTSTAASTLPIYPPAPLSLTSEELNFLIYRYLQECGFVHSAFSFAHESGVGRVRPRNSSSIPPGALVMFVQKGLQYVGMEESLIRDVVRREKEQQQQQQHQKAESANSSGGMAEAGGEDDDGMNNNKDEESELMLDPLLSSNMGPDFTLLCPRALHVLTRNDPPIKLRVPPASAAAATKAMMEMEEKLTKERRLALARGSSRGGEGLRNQSLELRGGHYANEPEDDDEQQQQPEVEYASDPTPRKRKKKKKGSNKNDAEEVEFDEPVANNKKSKVVAPANTTSAANNGTMEFDRTKQSFKKKAARQTPAATTSQTAPTSSTSGQQSLPPSSMAAAQQRHPQQRLQAEYQMDVQQYQEAQRLHEVQHRMQQELWSNAQQQPNQQPHLPTGDARGPPQSYQSHPTGVNNMGNNMAHPNDGIDVARQRAVELQAAMVQRQQAAMALAQQQQQQLHQRGGHVSTDSSMGAPSTFNAAHPQVNGQASLMSGDKRGHTDPRRNMIHSVGGEGSGPHPVGAAAANQPAAAIIEEEDRLTAIHPSEVMELSQHTSEVFMCAWNPRFTNLIATGSGDASARIWTINGPDASGGCQQSILLPHGQDSSDKKNKDVTTLEWSSSGELLATGSYDGVARVWFRNGELRQTLKGHRGPIFSLKWNKRGNFLLSGSYDKSTIVWDVTGEVGFVKQQFTYHFAPALDVDWKDDMTFASCSTDKTVQICRVGFARPIKTYTGHADEVNAVKWDPSGTLLASCSDDCTAKVWDINSPSNEPKWDFKSHQQEIYTVKWSPTGPGSKNPEKLLLLATASFDGSVRLWNIDNGTCLRILSRHRESVYSVAFSPSGDYLASGSLAGQLYIWNVRDGVHIKSFKGKGDIFEVAWNIEESRVAACFSSNVVSVIDFKKSRPG</sequence>
<accession>A0ABD3MJB5</accession>
<feature type="repeat" description="WD" evidence="7">
    <location>
        <begin position="1066"/>
        <end position="1107"/>
    </location>
</feature>
<feature type="compositionally biased region" description="Gly residues" evidence="8">
    <location>
        <begin position="92"/>
        <end position="104"/>
    </location>
</feature>